<dbReference type="STRING" id="1603606.DSOUD_1059"/>
<feature type="transmembrane region" description="Helical" evidence="8">
    <location>
        <begin position="239"/>
        <end position="256"/>
    </location>
</feature>
<evidence type="ECO:0000256" key="6">
    <source>
        <dbReference type="ARBA" id="ARBA00022989"/>
    </source>
</evidence>
<protein>
    <submittedName>
        <fullName evidence="9">Putative branched-chain amino acid permease (Azaleucine resistance)</fullName>
    </submittedName>
</protein>
<name>A0A0M5IQY6_9BACT</name>
<feature type="transmembrane region" description="Helical" evidence="8">
    <location>
        <begin position="213"/>
        <end position="233"/>
    </location>
</feature>
<organism evidence="9 10">
    <name type="scientific">Desulfuromonas soudanensis</name>
    <dbReference type="NCBI Taxonomy" id="1603606"/>
    <lineage>
        <taxon>Bacteria</taxon>
        <taxon>Pseudomonadati</taxon>
        <taxon>Thermodesulfobacteriota</taxon>
        <taxon>Desulfuromonadia</taxon>
        <taxon>Desulfuromonadales</taxon>
        <taxon>Desulfuromonadaceae</taxon>
        <taxon>Desulfuromonas</taxon>
    </lineage>
</organism>
<dbReference type="PATRIC" id="fig|1603606.3.peg.1164"/>
<keyword evidence="4" id="KW-1003">Cell membrane</keyword>
<keyword evidence="7 8" id="KW-0472">Membrane</keyword>
<dbReference type="AlphaFoldDB" id="A0A0M5IQY6"/>
<dbReference type="GO" id="GO:0005886">
    <property type="term" value="C:plasma membrane"/>
    <property type="evidence" value="ECO:0007669"/>
    <property type="project" value="UniProtKB-SubCell"/>
</dbReference>
<feature type="transmembrane region" description="Helical" evidence="8">
    <location>
        <begin position="45"/>
        <end position="64"/>
    </location>
</feature>
<dbReference type="PANTHER" id="PTHR34979">
    <property type="entry name" value="INNER MEMBRANE PROTEIN YGAZ"/>
    <property type="match status" value="1"/>
</dbReference>
<evidence type="ECO:0000256" key="7">
    <source>
        <dbReference type="ARBA" id="ARBA00023136"/>
    </source>
</evidence>
<dbReference type="InterPro" id="IPR011606">
    <property type="entry name" value="Brnchd-chn_aa_trnsp_permease"/>
</dbReference>
<evidence type="ECO:0000256" key="2">
    <source>
        <dbReference type="ARBA" id="ARBA00010735"/>
    </source>
</evidence>
<keyword evidence="6 8" id="KW-1133">Transmembrane helix</keyword>
<evidence type="ECO:0000256" key="1">
    <source>
        <dbReference type="ARBA" id="ARBA00004651"/>
    </source>
</evidence>
<evidence type="ECO:0000256" key="8">
    <source>
        <dbReference type="SAM" id="Phobius"/>
    </source>
</evidence>
<feature type="transmembrane region" description="Helical" evidence="8">
    <location>
        <begin position="76"/>
        <end position="109"/>
    </location>
</feature>
<comment type="similarity">
    <text evidence="2">Belongs to the AzlC family.</text>
</comment>
<dbReference type="KEGG" id="des:DSOUD_1059"/>
<evidence type="ECO:0000256" key="3">
    <source>
        <dbReference type="ARBA" id="ARBA00022448"/>
    </source>
</evidence>
<keyword evidence="5 8" id="KW-0812">Transmembrane</keyword>
<keyword evidence="10" id="KW-1185">Reference proteome</keyword>
<accession>A0A0M5IQY6</accession>
<dbReference type="Pfam" id="PF03591">
    <property type="entry name" value="AzlC"/>
    <property type="match status" value="1"/>
</dbReference>
<dbReference type="Proteomes" id="UP000057158">
    <property type="component" value="Chromosome"/>
</dbReference>
<evidence type="ECO:0000256" key="4">
    <source>
        <dbReference type="ARBA" id="ARBA00022475"/>
    </source>
</evidence>
<reference evidence="9 10" key="1">
    <citation type="submission" date="2015-07" db="EMBL/GenBank/DDBJ databases">
        <title>Isolation and Genomic Characterization of a Novel Halophilic Metal-Reducing Deltaproteobacterium from the Deep Subsurface.</title>
        <authorList>
            <person name="Badalamenti J.P."/>
            <person name="Summers Z.M."/>
            <person name="Gralnick J.A."/>
            <person name="Bond D.R."/>
        </authorList>
    </citation>
    <scope>NUCLEOTIDE SEQUENCE [LARGE SCALE GENOMIC DNA]</scope>
    <source>
        <strain evidence="9 10">WTL</strain>
    </source>
</reference>
<keyword evidence="3" id="KW-0813">Transport</keyword>
<gene>
    <name evidence="9" type="ORF">DSOUD_1059</name>
</gene>
<evidence type="ECO:0000313" key="9">
    <source>
        <dbReference type="EMBL" id="ALC15844.1"/>
    </source>
</evidence>
<comment type="subcellular location">
    <subcellularLocation>
        <location evidence="1">Cell membrane</location>
        <topology evidence="1">Multi-pass membrane protein</topology>
    </subcellularLocation>
</comment>
<evidence type="ECO:0000313" key="10">
    <source>
        <dbReference type="Proteomes" id="UP000057158"/>
    </source>
</evidence>
<dbReference type="EMBL" id="CP010802">
    <property type="protein sequence ID" value="ALC15844.1"/>
    <property type="molecule type" value="Genomic_DNA"/>
</dbReference>
<feature type="transmembrane region" description="Helical" evidence="8">
    <location>
        <begin position="121"/>
        <end position="141"/>
    </location>
</feature>
<dbReference type="PANTHER" id="PTHR34979:SF1">
    <property type="entry name" value="INNER MEMBRANE PROTEIN YGAZ"/>
    <property type="match status" value="1"/>
</dbReference>
<sequence>MTVTPSWGTLRKRPDSRGVVSRFLKGQGMENSLTTSARWRQGLGAAWPICLGYLPLGIALGVLARQAGIDPLGIGLMSLLVFAGSAQFIAVAMLASGASVGAIVLATLVVNFRHLLMSSALAVYLRGVGPGFLALFAYGITDESFAVNMTRFRSGDWDRWRALIVNQAANAAWVLSTVAGAFLGELIPAGAFGIDYALIGMFLCLLVFQLRGAFHLFTALISGVLSVACYLAVPGDSYVVVAAVGAASAGFLLQRHKRRGRR</sequence>
<evidence type="ECO:0000256" key="5">
    <source>
        <dbReference type="ARBA" id="ARBA00022692"/>
    </source>
</evidence>
<dbReference type="GO" id="GO:1903785">
    <property type="term" value="P:L-valine transmembrane transport"/>
    <property type="evidence" value="ECO:0007669"/>
    <property type="project" value="TreeGrafter"/>
</dbReference>
<proteinExistence type="inferred from homology"/>
<feature type="transmembrane region" description="Helical" evidence="8">
    <location>
        <begin position="189"/>
        <end position="208"/>
    </location>
</feature>